<protein>
    <recommendedName>
        <fullName evidence="4">Lipoprotein</fullName>
    </recommendedName>
</protein>
<gene>
    <name evidence="2" type="ORF">F0U47_04230</name>
</gene>
<reference evidence="2 3" key="1">
    <citation type="submission" date="2019-09" db="EMBL/GenBank/DDBJ databases">
        <title>Nocardioides panacisoli sp. nov., isolated from the soil of a ginseng field.</title>
        <authorList>
            <person name="Cho C."/>
        </authorList>
    </citation>
    <scope>NUCLEOTIDE SEQUENCE [LARGE SCALE GENOMIC DNA]</scope>
    <source>
        <strain evidence="2 3">BN140041</strain>
    </source>
</reference>
<sequence>MGPRSAALLPPLLLVCLLTSGCGSSDESARGPAEATNAQSSADPSGRPERRAEREEREAARCRELLPRVRLTYRITATDATDGSEIGLRMVLVNRSDVTVAGSTAGTLEVSAGSRSSRISWGGSSADELSLKPGTTLRREVWHDRKPPGWHPVGDRVTRFGFYAYTYAPGPGTVTCFIPATIVAPRGLVEGHPSGRWTQESTPP</sequence>
<evidence type="ECO:0000313" key="3">
    <source>
        <dbReference type="Proteomes" id="UP000324351"/>
    </source>
</evidence>
<accession>A0A5B1MBK7</accession>
<evidence type="ECO:0008006" key="4">
    <source>
        <dbReference type="Google" id="ProtNLM"/>
    </source>
</evidence>
<comment type="caution">
    <text evidence="2">The sequence shown here is derived from an EMBL/GenBank/DDBJ whole genome shotgun (WGS) entry which is preliminary data.</text>
</comment>
<dbReference type="PROSITE" id="PS51257">
    <property type="entry name" value="PROKAR_LIPOPROTEIN"/>
    <property type="match status" value="1"/>
</dbReference>
<feature type="compositionally biased region" description="Basic and acidic residues" evidence="1">
    <location>
        <begin position="46"/>
        <end position="59"/>
    </location>
</feature>
<evidence type="ECO:0000256" key="1">
    <source>
        <dbReference type="SAM" id="MobiDB-lite"/>
    </source>
</evidence>
<dbReference type="Proteomes" id="UP000324351">
    <property type="component" value="Unassembled WGS sequence"/>
</dbReference>
<organism evidence="2 3">
    <name type="scientific">Nocardioides antri</name>
    <dbReference type="NCBI Taxonomy" id="2607659"/>
    <lineage>
        <taxon>Bacteria</taxon>
        <taxon>Bacillati</taxon>
        <taxon>Actinomycetota</taxon>
        <taxon>Actinomycetes</taxon>
        <taxon>Propionibacteriales</taxon>
        <taxon>Nocardioidaceae</taxon>
        <taxon>Nocardioides</taxon>
    </lineage>
</organism>
<dbReference type="RefSeq" id="WP_149749021.1">
    <property type="nucleotide sequence ID" value="NZ_VUJW01000001.1"/>
</dbReference>
<reference evidence="2 3" key="2">
    <citation type="submission" date="2019-09" db="EMBL/GenBank/DDBJ databases">
        <authorList>
            <person name="Jin C."/>
        </authorList>
    </citation>
    <scope>NUCLEOTIDE SEQUENCE [LARGE SCALE GENOMIC DNA]</scope>
    <source>
        <strain evidence="2 3">BN140041</strain>
    </source>
</reference>
<feature type="region of interest" description="Disordered" evidence="1">
    <location>
        <begin position="24"/>
        <end position="59"/>
    </location>
</feature>
<name>A0A5B1MBK7_9ACTN</name>
<evidence type="ECO:0000313" key="2">
    <source>
        <dbReference type="EMBL" id="KAA1429399.1"/>
    </source>
</evidence>
<keyword evidence="3" id="KW-1185">Reference proteome</keyword>
<proteinExistence type="predicted"/>
<dbReference type="AlphaFoldDB" id="A0A5B1MBK7"/>
<dbReference type="EMBL" id="VUJW01000001">
    <property type="protein sequence ID" value="KAA1429399.1"/>
    <property type="molecule type" value="Genomic_DNA"/>
</dbReference>